<dbReference type="SMART" id="SM00287">
    <property type="entry name" value="SH3b"/>
    <property type="match status" value="1"/>
</dbReference>
<feature type="signal peptide" evidence="1">
    <location>
        <begin position="1"/>
        <end position="19"/>
    </location>
</feature>
<evidence type="ECO:0000313" key="4">
    <source>
        <dbReference type="Proteomes" id="UP000054396"/>
    </source>
</evidence>
<gene>
    <name evidence="3" type="ORF">AVJ23_07410</name>
</gene>
<dbReference type="Proteomes" id="UP000054396">
    <property type="component" value="Unassembled WGS sequence"/>
</dbReference>
<dbReference type="OrthoDB" id="8457065at2"/>
<feature type="domain" description="SH3b" evidence="2">
    <location>
        <begin position="21"/>
        <end position="85"/>
    </location>
</feature>
<dbReference type="AlphaFoldDB" id="A0A0W7WM47"/>
<reference evidence="3 4" key="1">
    <citation type="submission" date="2015-12" db="EMBL/GenBank/DDBJ databases">
        <authorList>
            <person name="Shamseldin A."/>
            <person name="Moawad H."/>
            <person name="Abd El-Rahim W.M."/>
            <person name="Sadowsky M.J."/>
        </authorList>
    </citation>
    <scope>NUCLEOTIDE SEQUENCE [LARGE SCALE GENOMIC DNA]</scope>
    <source>
        <strain evidence="3 4">SJ5A-1</strain>
    </source>
</reference>
<name>A0A0W7WM47_9RHOB</name>
<keyword evidence="4" id="KW-1185">Reference proteome</keyword>
<dbReference type="STRING" id="1685382.AVJ23_07410"/>
<accession>A0A0W7WM47</accession>
<evidence type="ECO:0000256" key="1">
    <source>
        <dbReference type="SAM" id="SignalP"/>
    </source>
</evidence>
<protein>
    <recommendedName>
        <fullName evidence="2">SH3b domain-containing protein</fullName>
    </recommendedName>
</protein>
<feature type="chain" id="PRO_5006936470" description="SH3b domain-containing protein" evidence="1">
    <location>
        <begin position="20"/>
        <end position="101"/>
    </location>
</feature>
<dbReference type="EMBL" id="LPXO01000003">
    <property type="protein sequence ID" value="KUF11576.1"/>
    <property type="molecule type" value="Genomic_DNA"/>
</dbReference>
<dbReference type="InterPro" id="IPR003646">
    <property type="entry name" value="SH3-like_bac-type"/>
</dbReference>
<organism evidence="3 4">
    <name type="scientific">Pseudoponticoccus marisrubri</name>
    <dbReference type="NCBI Taxonomy" id="1685382"/>
    <lineage>
        <taxon>Bacteria</taxon>
        <taxon>Pseudomonadati</taxon>
        <taxon>Pseudomonadota</taxon>
        <taxon>Alphaproteobacteria</taxon>
        <taxon>Rhodobacterales</taxon>
        <taxon>Roseobacteraceae</taxon>
        <taxon>Pseudoponticoccus</taxon>
    </lineage>
</organism>
<evidence type="ECO:0000259" key="2">
    <source>
        <dbReference type="PROSITE" id="PS51781"/>
    </source>
</evidence>
<comment type="caution">
    <text evidence="3">The sequence shown here is derived from an EMBL/GenBank/DDBJ whole genome shotgun (WGS) entry which is preliminary data.</text>
</comment>
<dbReference type="Gene3D" id="2.30.30.40">
    <property type="entry name" value="SH3 Domains"/>
    <property type="match status" value="1"/>
</dbReference>
<proteinExistence type="predicted"/>
<sequence>MKKLVIAAILATASMGATAASATQYWVEHGVKLNARSGPGTHYHVLGTFNPCTPVHVYAHKHGWAKVKFNGYWYWVSAKYLQKHACHYHAPKKKHHHSWGY</sequence>
<dbReference type="Pfam" id="PF08239">
    <property type="entry name" value="SH3_3"/>
    <property type="match status" value="1"/>
</dbReference>
<evidence type="ECO:0000313" key="3">
    <source>
        <dbReference type="EMBL" id="KUF11576.1"/>
    </source>
</evidence>
<keyword evidence="1" id="KW-0732">Signal</keyword>
<dbReference type="PROSITE" id="PS51781">
    <property type="entry name" value="SH3B"/>
    <property type="match status" value="1"/>
</dbReference>
<dbReference type="RefSeq" id="WP_058861522.1">
    <property type="nucleotide sequence ID" value="NZ_LPXO01000003.1"/>
</dbReference>